<comment type="caution">
    <text evidence="2">The sequence shown here is derived from an EMBL/GenBank/DDBJ whole genome shotgun (WGS) entry which is preliminary data.</text>
</comment>
<proteinExistence type="predicted"/>
<accession>A0ABR7DRA5</accession>
<evidence type="ECO:0000256" key="1">
    <source>
        <dbReference type="SAM" id="Phobius"/>
    </source>
</evidence>
<keyword evidence="3" id="KW-1185">Reference proteome</keyword>
<keyword evidence="1" id="KW-0812">Transmembrane</keyword>
<protein>
    <recommendedName>
        <fullName evidence="4">LPS export ABC transporter periplasmic protein LptC</fullName>
    </recommendedName>
</protein>
<dbReference type="RefSeq" id="WP_186930619.1">
    <property type="nucleotide sequence ID" value="NZ_JACOOJ010000028.1"/>
</dbReference>
<reference evidence="2 3" key="1">
    <citation type="submission" date="2020-08" db="EMBL/GenBank/DDBJ databases">
        <title>Genome public.</title>
        <authorList>
            <person name="Liu C."/>
            <person name="Sun Q."/>
        </authorList>
    </citation>
    <scope>NUCLEOTIDE SEQUENCE [LARGE SCALE GENOMIC DNA]</scope>
    <source>
        <strain evidence="2 3">NSJ-79</strain>
    </source>
</reference>
<evidence type="ECO:0000313" key="3">
    <source>
        <dbReference type="Proteomes" id="UP000651475"/>
    </source>
</evidence>
<sequence length="134" mass="15503">MKRSNILLILLFALLYVIPFLVWMYFVYAGDKSYTGISDKYQVVKIDNPDLTANQVAIDTQRASAFPKREMLETSRRSYLYYKGNKQYLPEVSVYGDTIRIGKAQDAKDKDLTLNIHMAKLKTVLLNGQVIWEK</sequence>
<dbReference type="EMBL" id="JACOOJ010000028">
    <property type="protein sequence ID" value="MBC5633956.1"/>
    <property type="molecule type" value="Genomic_DNA"/>
</dbReference>
<keyword evidence="1" id="KW-1133">Transmembrane helix</keyword>
<evidence type="ECO:0008006" key="4">
    <source>
        <dbReference type="Google" id="ProtNLM"/>
    </source>
</evidence>
<dbReference type="Proteomes" id="UP000651475">
    <property type="component" value="Unassembled WGS sequence"/>
</dbReference>
<feature type="transmembrane region" description="Helical" evidence="1">
    <location>
        <begin position="6"/>
        <end position="28"/>
    </location>
</feature>
<gene>
    <name evidence="2" type="ORF">H8S65_14450</name>
</gene>
<evidence type="ECO:0000313" key="2">
    <source>
        <dbReference type="EMBL" id="MBC5633956.1"/>
    </source>
</evidence>
<keyword evidence="1" id="KW-0472">Membrane</keyword>
<name>A0ABR7DRA5_9BACT</name>
<organism evidence="2 3">
    <name type="scientific">Parabacteroides hominis</name>
    <dbReference type="NCBI Taxonomy" id="2763057"/>
    <lineage>
        <taxon>Bacteria</taxon>
        <taxon>Pseudomonadati</taxon>
        <taxon>Bacteroidota</taxon>
        <taxon>Bacteroidia</taxon>
        <taxon>Bacteroidales</taxon>
        <taxon>Tannerellaceae</taxon>
        <taxon>Parabacteroides</taxon>
    </lineage>
</organism>